<gene>
    <name evidence="3" type="ORF">H0S73_24530</name>
</gene>
<organism evidence="3 4">
    <name type="scientific">Microvirga mediterraneensis</name>
    <dbReference type="NCBI Taxonomy" id="2754695"/>
    <lineage>
        <taxon>Bacteria</taxon>
        <taxon>Pseudomonadati</taxon>
        <taxon>Pseudomonadota</taxon>
        <taxon>Alphaproteobacteria</taxon>
        <taxon>Hyphomicrobiales</taxon>
        <taxon>Methylobacteriaceae</taxon>
        <taxon>Microvirga</taxon>
    </lineage>
</organism>
<accession>A0A838BVX4</accession>
<dbReference type="CDD" id="cd00093">
    <property type="entry name" value="HTH_XRE"/>
    <property type="match status" value="1"/>
</dbReference>
<dbReference type="InterPro" id="IPR013096">
    <property type="entry name" value="Cupin_2"/>
</dbReference>
<keyword evidence="1" id="KW-0238">DNA-binding</keyword>
<dbReference type="SUPFAM" id="SSF47413">
    <property type="entry name" value="lambda repressor-like DNA-binding domains"/>
    <property type="match status" value="1"/>
</dbReference>
<evidence type="ECO:0000313" key="3">
    <source>
        <dbReference type="EMBL" id="MBA1159252.1"/>
    </source>
</evidence>
<dbReference type="PANTHER" id="PTHR46797:SF2">
    <property type="entry name" value="TRANSCRIPTIONAL REGULATOR"/>
    <property type="match status" value="1"/>
</dbReference>
<dbReference type="Proteomes" id="UP000572984">
    <property type="component" value="Unassembled WGS sequence"/>
</dbReference>
<dbReference type="InterPro" id="IPR011051">
    <property type="entry name" value="RmlC_Cupin_sf"/>
</dbReference>
<dbReference type="Gene3D" id="1.10.260.40">
    <property type="entry name" value="lambda repressor-like DNA-binding domains"/>
    <property type="match status" value="1"/>
</dbReference>
<feature type="domain" description="HTH cro/C1-type" evidence="2">
    <location>
        <begin position="25"/>
        <end position="79"/>
    </location>
</feature>
<dbReference type="InterPro" id="IPR010982">
    <property type="entry name" value="Lambda_DNA-bd_dom_sf"/>
</dbReference>
<dbReference type="AlphaFoldDB" id="A0A838BVX4"/>
<evidence type="ECO:0000259" key="2">
    <source>
        <dbReference type="PROSITE" id="PS50943"/>
    </source>
</evidence>
<proteinExistence type="predicted"/>
<dbReference type="PANTHER" id="PTHR46797">
    <property type="entry name" value="HTH-TYPE TRANSCRIPTIONAL REGULATOR"/>
    <property type="match status" value="1"/>
</dbReference>
<dbReference type="SMART" id="SM00530">
    <property type="entry name" value="HTH_XRE"/>
    <property type="match status" value="1"/>
</dbReference>
<dbReference type="RefSeq" id="WP_181054833.1">
    <property type="nucleotide sequence ID" value="NZ_JACDXJ010000003.1"/>
</dbReference>
<dbReference type="GO" id="GO:0003677">
    <property type="term" value="F:DNA binding"/>
    <property type="evidence" value="ECO:0007669"/>
    <property type="project" value="UniProtKB-KW"/>
</dbReference>
<dbReference type="CDD" id="cd02209">
    <property type="entry name" value="cupin_XRE_C"/>
    <property type="match status" value="1"/>
</dbReference>
<dbReference type="Pfam" id="PF07883">
    <property type="entry name" value="Cupin_2"/>
    <property type="match status" value="1"/>
</dbReference>
<dbReference type="Gene3D" id="2.60.120.10">
    <property type="entry name" value="Jelly Rolls"/>
    <property type="match status" value="1"/>
</dbReference>
<protein>
    <submittedName>
        <fullName evidence="3">Cupin domain-containing protein</fullName>
    </submittedName>
</protein>
<dbReference type="InterPro" id="IPR014710">
    <property type="entry name" value="RmlC-like_jellyroll"/>
</dbReference>
<dbReference type="EMBL" id="JACDXJ010000003">
    <property type="protein sequence ID" value="MBA1159252.1"/>
    <property type="molecule type" value="Genomic_DNA"/>
</dbReference>
<dbReference type="GO" id="GO:0003700">
    <property type="term" value="F:DNA-binding transcription factor activity"/>
    <property type="evidence" value="ECO:0007669"/>
    <property type="project" value="TreeGrafter"/>
</dbReference>
<dbReference type="PROSITE" id="PS50943">
    <property type="entry name" value="HTH_CROC1"/>
    <property type="match status" value="1"/>
</dbReference>
<dbReference type="InterPro" id="IPR050807">
    <property type="entry name" value="TransReg_Diox_bact_type"/>
</dbReference>
<keyword evidence="4" id="KW-1185">Reference proteome</keyword>
<evidence type="ECO:0000256" key="1">
    <source>
        <dbReference type="ARBA" id="ARBA00023125"/>
    </source>
</evidence>
<dbReference type="Pfam" id="PF01381">
    <property type="entry name" value="HTH_3"/>
    <property type="match status" value="1"/>
</dbReference>
<dbReference type="SUPFAM" id="SSF51182">
    <property type="entry name" value="RmlC-like cupins"/>
    <property type="match status" value="1"/>
</dbReference>
<dbReference type="GO" id="GO:0005829">
    <property type="term" value="C:cytosol"/>
    <property type="evidence" value="ECO:0007669"/>
    <property type="project" value="TreeGrafter"/>
</dbReference>
<evidence type="ECO:0000313" key="4">
    <source>
        <dbReference type="Proteomes" id="UP000572984"/>
    </source>
</evidence>
<sequence length="204" mass="21983">MSGAANTGLAAAISEPADLALGGRIRHLRKARGKSLKELSAETGLSVSFVSQIERGLSSASVRTLARLADALEVGIGELFGPADDESDSHHRIVARPSEHKSLDMRSTGAEKRWITPFDQTPRLDLYLISLEPGGSSGDVAYVHEGEEAGLVLEGGMELIVDGRRHVLGEGDTFRFASSRPHRFVNAGSRPARILWVNYRDLPS</sequence>
<reference evidence="3 4" key="1">
    <citation type="submission" date="2020-07" db="EMBL/GenBank/DDBJ databases">
        <title>Draft genome and description of Microvirga mediterraneensis Marseille-Q2068 sp. nov.</title>
        <authorList>
            <person name="Boxberger M."/>
        </authorList>
    </citation>
    <scope>NUCLEOTIDE SEQUENCE [LARGE SCALE GENOMIC DNA]</scope>
    <source>
        <strain evidence="3 4">Marseille-Q2068</strain>
    </source>
</reference>
<comment type="caution">
    <text evidence="3">The sequence shown here is derived from an EMBL/GenBank/DDBJ whole genome shotgun (WGS) entry which is preliminary data.</text>
</comment>
<name>A0A838BVX4_9HYPH</name>
<dbReference type="InterPro" id="IPR001387">
    <property type="entry name" value="Cro/C1-type_HTH"/>
</dbReference>